<dbReference type="InterPro" id="IPR036879">
    <property type="entry name" value="TF_MADSbox_sf"/>
</dbReference>
<dbReference type="GO" id="GO:0005634">
    <property type="term" value="C:nucleus"/>
    <property type="evidence" value="ECO:0007669"/>
    <property type="project" value="UniProtKB-SubCell"/>
</dbReference>
<dbReference type="SUPFAM" id="SSF55455">
    <property type="entry name" value="SRF-like"/>
    <property type="match status" value="1"/>
</dbReference>
<proteinExistence type="predicted"/>
<evidence type="ECO:0000256" key="1">
    <source>
        <dbReference type="ARBA" id="ARBA00004123"/>
    </source>
</evidence>
<reference evidence="7 8" key="1">
    <citation type="submission" date="2024-01" db="EMBL/GenBank/DDBJ databases">
        <title>The genomes of 5 underutilized Papilionoideae crops provide insights into root nodulation and disease resistanc.</title>
        <authorList>
            <person name="Yuan L."/>
        </authorList>
    </citation>
    <scope>NUCLEOTIDE SEQUENCE [LARGE SCALE GENOMIC DNA]</scope>
    <source>
        <strain evidence="7">ZHUSHIDOU_FW_LH</strain>
        <tissue evidence="7">Leaf</tissue>
    </source>
</reference>
<feature type="domain" description="MADS-box" evidence="6">
    <location>
        <begin position="1"/>
        <end position="33"/>
    </location>
</feature>
<evidence type="ECO:0000259" key="6">
    <source>
        <dbReference type="PROSITE" id="PS50066"/>
    </source>
</evidence>
<dbReference type="InterPro" id="IPR050142">
    <property type="entry name" value="MADS-box/MEF2_TF"/>
</dbReference>
<dbReference type="SMART" id="SM00432">
    <property type="entry name" value="MADS"/>
    <property type="match status" value="1"/>
</dbReference>
<dbReference type="PROSITE" id="PS50066">
    <property type="entry name" value="MADS_BOX_2"/>
    <property type="match status" value="1"/>
</dbReference>
<dbReference type="Proteomes" id="UP001372338">
    <property type="component" value="Unassembled WGS sequence"/>
</dbReference>
<protein>
    <recommendedName>
        <fullName evidence="6">MADS-box domain-containing protein</fullName>
    </recommendedName>
</protein>
<keyword evidence="5" id="KW-0539">Nucleus</keyword>
<evidence type="ECO:0000313" key="8">
    <source>
        <dbReference type="Proteomes" id="UP001372338"/>
    </source>
</evidence>
<dbReference type="Pfam" id="PF00319">
    <property type="entry name" value="SRF-TF"/>
    <property type="match status" value="1"/>
</dbReference>
<dbReference type="Gene3D" id="3.40.1810.10">
    <property type="entry name" value="Transcription factor, MADS-box"/>
    <property type="match status" value="1"/>
</dbReference>
<keyword evidence="3" id="KW-0238">DNA-binding</keyword>
<comment type="caution">
    <text evidence="7">The sequence shown here is derived from an EMBL/GenBank/DDBJ whole genome shotgun (WGS) entry which is preliminary data.</text>
</comment>
<evidence type="ECO:0000256" key="4">
    <source>
        <dbReference type="ARBA" id="ARBA00023163"/>
    </source>
</evidence>
<organism evidence="7 8">
    <name type="scientific">Crotalaria pallida</name>
    <name type="common">Smooth rattlebox</name>
    <name type="synonym">Crotalaria striata</name>
    <dbReference type="NCBI Taxonomy" id="3830"/>
    <lineage>
        <taxon>Eukaryota</taxon>
        <taxon>Viridiplantae</taxon>
        <taxon>Streptophyta</taxon>
        <taxon>Embryophyta</taxon>
        <taxon>Tracheophyta</taxon>
        <taxon>Spermatophyta</taxon>
        <taxon>Magnoliopsida</taxon>
        <taxon>eudicotyledons</taxon>
        <taxon>Gunneridae</taxon>
        <taxon>Pentapetalae</taxon>
        <taxon>rosids</taxon>
        <taxon>fabids</taxon>
        <taxon>Fabales</taxon>
        <taxon>Fabaceae</taxon>
        <taxon>Papilionoideae</taxon>
        <taxon>50 kb inversion clade</taxon>
        <taxon>genistoids sensu lato</taxon>
        <taxon>core genistoids</taxon>
        <taxon>Crotalarieae</taxon>
        <taxon>Crotalaria</taxon>
    </lineage>
</organism>
<dbReference type="PANTHER" id="PTHR48019">
    <property type="entry name" value="SERUM RESPONSE FACTOR HOMOLOG"/>
    <property type="match status" value="1"/>
</dbReference>
<evidence type="ECO:0000256" key="3">
    <source>
        <dbReference type="ARBA" id="ARBA00023125"/>
    </source>
</evidence>
<dbReference type="EMBL" id="JAYWIO010000008">
    <property type="protein sequence ID" value="KAK7243393.1"/>
    <property type="molecule type" value="Genomic_DNA"/>
</dbReference>
<keyword evidence="4" id="KW-0804">Transcription</keyword>
<dbReference type="AlphaFoldDB" id="A0AAN9HS45"/>
<comment type="subcellular location">
    <subcellularLocation>
        <location evidence="1">Nucleus</location>
    </subcellularLocation>
</comment>
<name>A0AAN9HS45_CROPI</name>
<dbReference type="GO" id="GO:0046983">
    <property type="term" value="F:protein dimerization activity"/>
    <property type="evidence" value="ECO:0007669"/>
    <property type="project" value="InterPro"/>
</dbReference>
<keyword evidence="8" id="KW-1185">Reference proteome</keyword>
<evidence type="ECO:0000256" key="5">
    <source>
        <dbReference type="ARBA" id="ARBA00023242"/>
    </source>
</evidence>
<accession>A0AAN9HS45</accession>
<evidence type="ECO:0000256" key="2">
    <source>
        <dbReference type="ARBA" id="ARBA00023015"/>
    </source>
</evidence>
<evidence type="ECO:0000313" key="7">
    <source>
        <dbReference type="EMBL" id="KAK7243393.1"/>
    </source>
</evidence>
<sequence length="94" mass="10695">MKKASELSVLCDAEVAIIIFSDSGKLYQFSSSDMKGTLSRYNECPEATLEEHETQGSPHYKDQEVRNGRNEAPKISQFYAKPANHYDLISWVYT</sequence>
<dbReference type="InterPro" id="IPR002100">
    <property type="entry name" value="TF_MADSbox"/>
</dbReference>
<dbReference type="GO" id="GO:0003677">
    <property type="term" value="F:DNA binding"/>
    <property type="evidence" value="ECO:0007669"/>
    <property type="project" value="UniProtKB-KW"/>
</dbReference>
<keyword evidence="2" id="KW-0805">Transcription regulation</keyword>
<gene>
    <name evidence="7" type="ORF">RIF29_38188</name>
</gene>